<organism evidence="1">
    <name type="scientific">Amphimedon queenslandica</name>
    <name type="common">Sponge</name>
    <dbReference type="NCBI Taxonomy" id="400682"/>
    <lineage>
        <taxon>Eukaryota</taxon>
        <taxon>Metazoa</taxon>
        <taxon>Porifera</taxon>
        <taxon>Demospongiae</taxon>
        <taxon>Heteroscleromorpha</taxon>
        <taxon>Haplosclerida</taxon>
        <taxon>Niphatidae</taxon>
        <taxon>Amphimedon</taxon>
    </lineage>
</organism>
<dbReference type="InParanoid" id="A0A1X7UZ68"/>
<reference evidence="1" key="1">
    <citation type="submission" date="2017-05" db="UniProtKB">
        <authorList>
            <consortium name="EnsemblMetazoa"/>
        </authorList>
    </citation>
    <scope>IDENTIFICATION</scope>
</reference>
<accession>A0A1X7UZ68</accession>
<evidence type="ECO:0000313" key="1">
    <source>
        <dbReference type="EnsemblMetazoa" id="Aqu2.1.33068_001"/>
    </source>
</evidence>
<dbReference type="AlphaFoldDB" id="A0A1X7UZ68"/>
<name>A0A1X7UZ68_AMPQE</name>
<protein>
    <submittedName>
        <fullName evidence="1">Uncharacterized protein</fullName>
    </submittedName>
</protein>
<dbReference type="EnsemblMetazoa" id="Aqu2.1.33068_001">
    <property type="protein sequence ID" value="Aqu2.1.33068_001"/>
    <property type="gene ID" value="Aqu2.1.33068"/>
</dbReference>
<sequence>MHHILKYSYNLSTMSTNAPIPDSFSPLSPTCVSYWSGIELIVSFRPAVSIASSTSSLLALSLPYCIL</sequence>
<proteinExistence type="predicted"/>